<keyword evidence="1" id="KW-0812">Transmembrane</keyword>
<feature type="transmembrane region" description="Helical" evidence="1">
    <location>
        <begin position="82"/>
        <end position="104"/>
    </location>
</feature>
<feature type="transmembrane region" description="Helical" evidence="1">
    <location>
        <begin position="116"/>
        <end position="137"/>
    </location>
</feature>
<gene>
    <name evidence="2" type="ORF">FMOSSE_LOCUS6933</name>
</gene>
<feature type="transmembrane region" description="Helical" evidence="1">
    <location>
        <begin position="6"/>
        <end position="30"/>
    </location>
</feature>
<protein>
    <submittedName>
        <fullName evidence="2">7661_t:CDS:1</fullName>
    </submittedName>
</protein>
<dbReference type="AlphaFoldDB" id="A0A9N9BBV5"/>
<sequence>MHKYSTSAIIYISLNVLSLLLSTFLIVKLYVSPNHFTKYTQFQLFVASWGYTVGLTPTIINYGDDLMNKAYDTQICIIQQMISLIFLYPLYIFPVILGLYIWHAAENRNIKIEKKYFWIISSLIWCFAVCFNVFSFADGYEKENFGHLYSLALQVQYYGNVGGITRQKEIVGRIISQYVIKSEHPEINKIVIEDYVQPLSGIMLFLIFVKNDSPAAFLPCLYYGGPEKLTFKSESYFKDDRILDVRPPSLNYSFNEALGNVNQTPMVARSTNNQEIDTIEILLS</sequence>
<dbReference type="EMBL" id="CAJVPP010001527">
    <property type="protein sequence ID" value="CAG8560474.1"/>
    <property type="molecule type" value="Genomic_DNA"/>
</dbReference>
<evidence type="ECO:0000313" key="2">
    <source>
        <dbReference type="EMBL" id="CAG8560474.1"/>
    </source>
</evidence>
<reference evidence="2" key="1">
    <citation type="submission" date="2021-06" db="EMBL/GenBank/DDBJ databases">
        <authorList>
            <person name="Kallberg Y."/>
            <person name="Tangrot J."/>
            <person name="Rosling A."/>
        </authorList>
    </citation>
    <scope>NUCLEOTIDE SEQUENCE</scope>
    <source>
        <strain evidence="2">87-6 pot B 2015</strain>
    </source>
</reference>
<proteinExistence type="predicted"/>
<evidence type="ECO:0000313" key="3">
    <source>
        <dbReference type="Proteomes" id="UP000789375"/>
    </source>
</evidence>
<keyword evidence="3" id="KW-1185">Reference proteome</keyword>
<dbReference type="Proteomes" id="UP000789375">
    <property type="component" value="Unassembled WGS sequence"/>
</dbReference>
<evidence type="ECO:0000256" key="1">
    <source>
        <dbReference type="SAM" id="Phobius"/>
    </source>
</evidence>
<name>A0A9N9BBV5_FUNMO</name>
<feature type="transmembrane region" description="Helical" evidence="1">
    <location>
        <begin position="42"/>
        <end position="62"/>
    </location>
</feature>
<accession>A0A9N9BBV5</accession>
<organism evidence="2 3">
    <name type="scientific">Funneliformis mosseae</name>
    <name type="common">Endomycorrhizal fungus</name>
    <name type="synonym">Glomus mosseae</name>
    <dbReference type="NCBI Taxonomy" id="27381"/>
    <lineage>
        <taxon>Eukaryota</taxon>
        <taxon>Fungi</taxon>
        <taxon>Fungi incertae sedis</taxon>
        <taxon>Mucoromycota</taxon>
        <taxon>Glomeromycotina</taxon>
        <taxon>Glomeromycetes</taxon>
        <taxon>Glomerales</taxon>
        <taxon>Glomeraceae</taxon>
        <taxon>Funneliformis</taxon>
    </lineage>
</organism>
<keyword evidence="1" id="KW-0472">Membrane</keyword>
<keyword evidence="1" id="KW-1133">Transmembrane helix</keyword>
<comment type="caution">
    <text evidence="2">The sequence shown here is derived from an EMBL/GenBank/DDBJ whole genome shotgun (WGS) entry which is preliminary data.</text>
</comment>